<keyword evidence="2" id="KW-0808">Transferase</keyword>
<reference evidence="2 3" key="1">
    <citation type="submission" date="2018-09" db="EMBL/GenBank/DDBJ databases">
        <title>Sphingomonas peninsula sp. nov., isolated from fildes peninsula, Antarctic soil.</title>
        <authorList>
            <person name="Yingchao G."/>
        </authorList>
    </citation>
    <scope>NUCLEOTIDE SEQUENCE [LARGE SCALE GENOMIC DNA]</scope>
    <source>
        <strain evidence="2 3">YZ-8</strain>
    </source>
</reference>
<feature type="domain" description="Methyltransferase" evidence="1">
    <location>
        <begin position="235"/>
        <end position="330"/>
    </location>
</feature>
<dbReference type="KEGG" id="spha:D3Y57_07770"/>
<dbReference type="PANTHER" id="PTHR43591:SF24">
    <property type="entry name" value="2-METHOXY-6-POLYPRENYL-1,4-BENZOQUINOL METHYLASE, MITOCHONDRIAL"/>
    <property type="match status" value="1"/>
</dbReference>
<name>A0A494T958_SPHPE</name>
<dbReference type="AlphaFoldDB" id="A0A494T958"/>
<dbReference type="CDD" id="cd02440">
    <property type="entry name" value="AdoMet_MTases"/>
    <property type="match status" value="1"/>
</dbReference>
<proteinExistence type="predicted"/>
<evidence type="ECO:0000313" key="2">
    <source>
        <dbReference type="EMBL" id="AYJ85889.1"/>
    </source>
</evidence>
<dbReference type="OrthoDB" id="5449367at2"/>
<dbReference type="Gene3D" id="3.40.50.150">
    <property type="entry name" value="Vaccinia Virus protein VP39"/>
    <property type="match status" value="1"/>
</dbReference>
<keyword evidence="3" id="KW-1185">Reference proteome</keyword>
<accession>A0A494T958</accession>
<organism evidence="2 3">
    <name type="scientific">Sphingomonas paeninsulae</name>
    <dbReference type="NCBI Taxonomy" id="2319844"/>
    <lineage>
        <taxon>Bacteria</taxon>
        <taxon>Pseudomonadati</taxon>
        <taxon>Pseudomonadota</taxon>
        <taxon>Alphaproteobacteria</taxon>
        <taxon>Sphingomonadales</taxon>
        <taxon>Sphingomonadaceae</taxon>
        <taxon>Sphingomonas</taxon>
    </lineage>
</organism>
<sequence length="427" mass="48133">MLLFDDTPWVQNGVSYGDTAIQAMEDLMSLLERAPKTSHIADIEAIPVPTHDEYARQRFCSLLRRHAIQEFPAALEADFNERVAPALKAQGETLDNWRAVDKALRGENLYRFYSTLRYNAQEMCFLSVQDEVERALPEMIEVVRAAVDLNPAGGSLALSLDFEIPPYVTALDVHLTPGCFHTEYTADDVAQAAVISLGSRVFTAQQSHRSWGGVAKVVSRWIKHEYPDLQPKRMLDLGTTSGKNLLPYVEAFPGVEAHGIDVGAPLLRYGHALAEHAGVPLHFSQQNAEKTNFPDAHFDLIVSSFFFHEVPVWATRKILAECHRMLKPGGLIVHQELPAHDLVDVWENYFWNWDTRNNNEPSYTAFRDQDPIELCVKAGFDRENSFALILPDVGAYPDRSNAFAWEEPGRPRHGRGGWYVFGSRKAF</sequence>
<dbReference type="InterPro" id="IPR041698">
    <property type="entry name" value="Methyltransf_25"/>
</dbReference>
<evidence type="ECO:0000259" key="1">
    <source>
        <dbReference type="Pfam" id="PF13649"/>
    </source>
</evidence>
<protein>
    <submittedName>
        <fullName evidence="2">Class I SAM-dependent methyltransferase</fullName>
    </submittedName>
</protein>
<dbReference type="PANTHER" id="PTHR43591">
    <property type="entry name" value="METHYLTRANSFERASE"/>
    <property type="match status" value="1"/>
</dbReference>
<dbReference type="SUPFAM" id="SSF53335">
    <property type="entry name" value="S-adenosyl-L-methionine-dependent methyltransferases"/>
    <property type="match status" value="1"/>
</dbReference>
<gene>
    <name evidence="2" type="ORF">D3Y57_07770</name>
</gene>
<dbReference type="EMBL" id="CP032829">
    <property type="protein sequence ID" value="AYJ85889.1"/>
    <property type="molecule type" value="Genomic_DNA"/>
</dbReference>
<dbReference type="GO" id="GO:0032259">
    <property type="term" value="P:methylation"/>
    <property type="evidence" value="ECO:0007669"/>
    <property type="project" value="UniProtKB-KW"/>
</dbReference>
<evidence type="ECO:0000313" key="3">
    <source>
        <dbReference type="Proteomes" id="UP000276254"/>
    </source>
</evidence>
<keyword evidence="2" id="KW-0489">Methyltransferase</keyword>
<dbReference type="Pfam" id="PF13649">
    <property type="entry name" value="Methyltransf_25"/>
    <property type="match status" value="1"/>
</dbReference>
<dbReference type="Proteomes" id="UP000276254">
    <property type="component" value="Chromosome"/>
</dbReference>
<dbReference type="InterPro" id="IPR029063">
    <property type="entry name" value="SAM-dependent_MTases_sf"/>
</dbReference>
<dbReference type="GO" id="GO:0008168">
    <property type="term" value="F:methyltransferase activity"/>
    <property type="evidence" value="ECO:0007669"/>
    <property type="project" value="UniProtKB-KW"/>
</dbReference>